<accession>A0A935M6P3</accession>
<dbReference type="InterPro" id="IPR005321">
    <property type="entry name" value="Peptidase_S58_DmpA"/>
</dbReference>
<sequence length="356" mass="34829">MTENPAIRPGRSNSLTDVDGIRVGHATRIGDGWLTGTTVVLAPDGGAVGGVDVRGGGPGTRETDLLDPRNMVDRVHAVVLSGGSAFGLAAADGVMVRLASAGVGFPVGGPGEVVPIVPAAVIFDLGRGGSFGKRPDAAMGNDALVVANVGPVQQGCVGAGTGARAGGLKGGVGSASAVLPDGTTVAALIVVNAVGSCVDPLTGELYAARFGLPGEFPSLGSVSEADLAAARERAAAAGPGLGLGPGLATTIGVIATDATLTKAQCAKVSGIGHDGMARAIRPVHTMFDGDTLFTLASGARGAAGAPDPLAFHALLDAAGDCVTRAIGHAMLSATTVTPPAGEIRCLRDAFPSAFAH</sequence>
<gene>
    <name evidence="2" type="ORF">IPI13_08290</name>
</gene>
<dbReference type="Proteomes" id="UP000726105">
    <property type="component" value="Unassembled WGS sequence"/>
</dbReference>
<dbReference type="PANTHER" id="PTHR36512:SF3">
    <property type="entry name" value="BLR5678 PROTEIN"/>
    <property type="match status" value="1"/>
</dbReference>
<evidence type="ECO:0000313" key="2">
    <source>
        <dbReference type="EMBL" id="MBK7273159.1"/>
    </source>
</evidence>
<dbReference type="AlphaFoldDB" id="A0A935M6P3"/>
<reference evidence="2 3" key="1">
    <citation type="submission" date="2020-10" db="EMBL/GenBank/DDBJ databases">
        <title>Connecting structure to function with the recovery of over 1000 high-quality activated sludge metagenome-assembled genomes encoding full-length rRNA genes using long-read sequencing.</title>
        <authorList>
            <person name="Singleton C.M."/>
            <person name="Petriglieri F."/>
            <person name="Kristensen J.M."/>
            <person name="Kirkegaard R.H."/>
            <person name="Michaelsen T.Y."/>
            <person name="Andersen M.H."/>
            <person name="Karst S.M."/>
            <person name="Dueholm M.S."/>
            <person name="Nielsen P.H."/>
            <person name="Albertsen M."/>
        </authorList>
    </citation>
    <scope>NUCLEOTIDE SEQUENCE [LARGE SCALE GENOMIC DNA]</scope>
    <source>
        <strain evidence="2">Ega_18-Q3-R5-49_MAXAC.001</strain>
    </source>
</reference>
<dbReference type="InterPro" id="IPR016117">
    <property type="entry name" value="ArgJ-like_dom_sf"/>
</dbReference>
<evidence type="ECO:0000313" key="3">
    <source>
        <dbReference type="Proteomes" id="UP000726105"/>
    </source>
</evidence>
<protein>
    <submittedName>
        <fullName evidence="2">P1 family peptidase</fullName>
    </submittedName>
</protein>
<organism evidence="2 3">
    <name type="scientific">Candidatus Phosphoribacter hodrii</name>
    <dbReference type="NCBI Taxonomy" id="2953743"/>
    <lineage>
        <taxon>Bacteria</taxon>
        <taxon>Bacillati</taxon>
        <taxon>Actinomycetota</taxon>
        <taxon>Actinomycetes</taxon>
        <taxon>Micrococcales</taxon>
        <taxon>Dermatophilaceae</taxon>
        <taxon>Candidatus Phosphoribacter</taxon>
    </lineage>
</organism>
<name>A0A935M6P3_9MICO</name>
<proteinExistence type="inferred from homology"/>
<dbReference type="EMBL" id="JADJIB010000002">
    <property type="protein sequence ID" value="MBK7273159.1"/>
    <property type="molecule type" value="Genomic_DNA"/>
</dbReference>
<dbReference type="PANTHER" id="PTHR36512">
    <property type="entry name" value="D-AMINOPEPTIDASE"/>
    <property type="match status" value="1"/>
</dbReference>
<dbReference type="Pfam" id="PF03576">
    <property type="entry name" value="Peptidase_S58"/>
    <property type="match status" value="1"/>
</dbReference>
<dbReference type="Gene3D" id="3.60.70.12">
    <property type="entry name" value="L-amino peptidase D-ALA esterase/amidase"/>
    <property type="match status" value="1"/>
</dbReference>
<dbReference type="CDD" id="cd02252">
    <property type="entry name" value="nylC_like"/>
    <property type="match status" value="1"/>
</dbReference>
<dbReference type="GO" id="GO:0004177">
    <property type="term" value="F:aminopeptidase activity"/>
    <property type="evidence" value="ECO:0007669"/>
    <property type="project" value="TreeGrafter"/>
</dbReference>
<evidence type="ECO:0000256" key="1">
    <source>
        <dbReference type="ARBA" id="ARBA00007068"/>
    </source>
</evidence>
<comment type="similarity">
    <text evidence="1">Belongs to the peptidase S58 family.</text>
</comment>
<comment type="caution">
    <text evidence="2">The sequence shown here is derived from an EMBL/GenBank/DDBJ whole genome shotgun (WGS) entry which is preliminary data.</text>
</comment>
<dbReference type="SUPFAM" id="SSF56266">
    <property type="entry name" value="DmpA/ArgJ-like"/>
    <property type="match status" value="1"/>
</dbReference>